<organism evidence="1 2">
    <name type="scientific">Candidatus Woesebacteria bacterium GW2011_GWB1_38_8b</name>
    <dbReference type="NCBI Taxonomy" id="1618571"/>
    <lineage>
        <taxon>Bacteria</taxon>
        <taxon>Candidatus Woeseibacteriota</taxon>
    </lineage>
</organism>
<evidence type="ECO:0000313" key="1">
    <source>
        <dbReference type="EMBL" id="KKQ87303.1"/>
    </source>
</evidence>
<reference evidence="1 2" key="1">
    <citation type="journal article" date="2015" name="Nature">
        <title>rRNA introns, odd ribosomes, and small enigmatic genomes across a large radiation of phyla.</title>
        <authorList>
            <person name="Brown C.T."/>
            <person name="Hug L.A."/>
            <person name="Thomas B.C."/>
            <person name="Sharon I."/>
            <person name="Castelle C.J."/>
            <person name="Singh A."/>
            <person name="Wilkins M.J."/>
            <person name="Williams K.H."/>
            <person name="Banfield J.F."/>
        </authorList>
    </citation>
    <scope>NUCLEOTIDE SEQUENCE [LARGE SCALE GENOMIC DNA]</scope>
</reference>
<dbReference type="AlphaFoldDB" id="A0A0G0L5M2"/>
<gene>
    <name evidence="1" type="ORF">UT10_C0008G0064</name>
</gene>
<protein>
    <submittedName>
        <fullName evidence="1">Uncharacterized protein</fullName>
    </submittedName>
</protein>
<sequence length="113" mass="12670">METNKGGHEETIRVCPKCKWLYVVQHGGQKSGSSPYVSVREVGGKATGYCSPRCRPRKSSLKDTKAWYKSFGVDYDEVFPPGYLAPSRIPRVLVQVARIRILQEQVANGNGRR</sequence>
<dbReference type="EMBL" id="LBVN01000008">
    <property type="protein sequence ID" value="KKQ87303.1"/>
    <property type="molecule type" value="Genomic_DNA"/>
</dbReference>
<accession>A0A0G0L5M2</accession>
<dbReference type="Proteomes" id="UP000033944">
    <property type="component" value="Unassembled WGS sequence"/>
</dbReference>
<proteinExistence type="predicted"/>
<evidence type="ECO:0000313" key="2">
    <source>
        <dbReference type="Proteomes" id="UP000033944"/>
    </source>
</evidence>
<comment type="caution">
    <text evidence="1">The sequence shown here is derived from an EMBL/GenBank/DDBJ whole genome shotgun (WGS) entry which is preliminary data.</text>
</comment>
<name>A0A0G0L5M2_9BACT</name>